<dbReference type="Proteomes" id="UP000193006">
    <property type="component" value="Chromosome"/>
</dbReference>
<dbReference type="STRING" id="199441.BkAM31D_07955"/>
<dbReference type="PANTHER" id="PTHR42681:SF1">
    <property type="entry name" value="MALONYL-COA-ACYL CARRIER PROTEIN TRANSACYLASE, MITOCHONDRIAL"/>
    <property type="match status" value="1"/>
</dbReference>
<dbReference type="AlphaFoldDB" id="A0A1X9M8M1"/>
<dbReference type="InterPro" id="IPR024925">
    <property type="entry name" value="Malonyl_CoA-ACP_transAc"/>
</dbReference>
<dbReference type="Gene3D" id="3.40.366.10">
    <property type="entry name" value="Malonyl-Coenzyme A Acyl Carrier Protein, domain 2"/>
    <property type="match status" value="1"/>
</dbReference>
<comment type="catalytic activity">
    <reaction evidence="3 4">
        <text>holo-[ACP] + malonyl-CoA = malonyl-[ACP] + CoA</text>
        <dbReference type="Rhea" id="RHEA:41792"/>
        <dbReference type="Rhea" id="RHEA-COMP:9623"/>
        <dbReference type="Rhea" id="RHEA-COMP:9685"/>
        <dbReference type="ChEBI" id="CHEBI:57287"/>
        <dbReference type="ChEBI" id="CHEBI:57384"/>
        <dbReference type="ChEBI" id="CHEBI:64479"/>
        <dbReference type="ChEBI" id="CHEBI:78449"/>
        <dbReference type="EC" id="2.3.1.39"/>
    </reaction>
</comment>
<dbReference type="InterPro" id="IPR014043">
    <property type="entry name" value="Acyl_transferase_dom"/>
</dbReference>
<dbReference type="GO" id="GO:0006633">
    <property type="term" value="P:fatty acid biosynthetic process"/>
    <property type="evidence" value="ECO:0007669"/>
    <property type="project" value="TreeGrafter"/>
</dbReference>
<evidence type="ECO:0000256" key="5">
    <source>
        <dbReference type="PIRSR" id="PIRSR000446-1"/>
    </source>
</evidence>
<feature type="active site" evidence="5">
    <location>
        <position position="86"/>
    </location>
</feature>
<evidence type="ECO:0000256" key="1">
    <source>
        <dbReference type="ARBA" id="ARBA00022679"/>
    </source>
</evidence>
<evidence type="ECO:0000256" key="4">
    <source>
        <dbReference type="PIRNR" id="PIRNR000446"/>
    </source>
</evidence>
<dbReference type="PANTHER" id="PTHR42681">
    <property type="entry name" value="MALONYL-COA-ACYL CARRIER PROTEIN TRANSACYLASE, MITOCHONDRIAL"/>
    <property type="match status" value="1"/>
</dbReference>
<dbReference type="InterPro" id="IPR017554">
    <property type="entry name" value="Malonate_deCOase_MdcHsu"/>
</dbReference>
<dbReference type="PIRSF" id="PIRSF000446">
    <property type="entry name" value="Mct"/>
    <property type="match status" value="1"/>
</dbReference>
<keyword evidence="8" id="KW-1185">Reference proteome</keyword>
<organism evidence="7 8">
    <name type="scientific">Halalkalibacter krulwichiae</name>
    <dbReference type="NCBI Taxonomy" id="199441"/>
    <lineage>
        <taxon>Bacteria</taxon>
        <taxon>Bacillati</taxon>
        <taxon>Bacillota</taxon>
        <taxon>Bacilli</taxon>
        <taxon>Bacillales</taxon>
        <taxon>Bacillaceae</taxon>
        <taxon>Halalkalibacter</taxon>
    </lineage>
</organism>
<protein>
    <recommendedName>
        <fullName evidence="4">Malonyl CoA-acyl carrier protein transacylase</fullName>
        <ecNumber evidence="4">2.3.1.39</ecNumber>
    </recommendedName>
</protein>
<dbReference type="Gene3D" id="3.30.70.250">
    <property type="entry name" value="Malonyl-CoA ACP transacylase, ACP-binding"/>
    <property type="match status" value="1"/>
</dbReference>
<evidence type="ECO:0000259" key="6">
    <source>
        <dbReference type="SMART" id="SM00827"/>
    </source>
</evidence>
<reference evidence="7 8" key="1">
    <citation type="submission" date="2017-04" db="EMBL/GenBank/DDBJ databases">
        <title>Bacillus krulwichiae AM31D Genome sequencing and assembly.</title>
        <authorList>
            <person name="Krulwich T.A."/>
            <person name="Anastor L."/>
            <person name="Ehrlich R."/>
            <person name="Ehrlich G.D."/>
            <person name="Janto B."/>
        </authorList>
    </citation>
    <scope>NUCLEOTIDE SEQUENCE [LARGE SCALE GENOMIC DNA]</scope>
    <source>
        <strain evidence="7 8">AM31D</strain>
    </source>
</reference>
<gene>
    <name evidence="7" type="primary">fabD_1</name>
    <name evidence="7" type="ORF">BkAM31D_07955</name>
</gene>
<dbReference type="InterPro" id="IPR001227">
    <property type="entry name" value="Ac_transferase_dom_sf"/>
</dbReference>
<dbReference type="SMART" id="SM00827">
    <property type="entry name" value="PKS_AT"/>
    <property type="match status" value="1"/>
</dbReference>
<dbReference type="EC" id="2.3.1.39" evidence="4"/>
<proteinExistence type="inferred from homology"/>
<dbReference type="SUPFAM" id="SSF55048">
    <property type="entry name" value="Probable ACP-binding domain of malonyl-CoA ACP transacylase"/>
    <property type="match status" value="1"/>
</dbReference>
<evidence type="ECO:0000256" key="3">
    <source>
        <dbReference type="ARBA" id="ARBA00048462"/>
    </source>
</evidence>
<dbReference type="Pfam" id="PF00698">
    <property type="entry name" value="Acyl_transf_1"/>
    <property type="match status" value="1"/>
</dbReference>
<dbReference type="KEGG" id="bkw:BkAM31D_07955"/>
<feature type="active site" evidence="5">
    <location>
        <position position="195"/>
    </location>
</feature>
<dbReference type="NCBIfam" id="TIGR03131">
    <property type="entry name" value="malonate_mdcH"/>
    <property type="match status" value="1"/>
</dbReference>
<evidence type="ECO:0000256" key="2">
    <source>
        <dbReference type="ARBA" id="ARBA00023315"/>
    </source>
</evidence>
<dbReference type="InterPro" id="IPR016035">
    <property type="entry name" value="Acyl_Trfase/lysoPLipase"/>
</dbReference>
<name>A0A1X9M8M1_9BACI</name>
<dbReference type="InterPro" id="IPR016036">
    <property type="entry name" value="Malonyl_transacylase_ACP-bd"/>
</dbReference>
<evidence type="ECO:0000313" key="8">
    <source>
        <dbReference type="Proteomes" id="UP000193006"/>
    </source>
</evidence>
<sequence length="311" mass="34010">MKVAFLFPGQGSQQANMLHDLPRSSIVDEALREASEALEEDVLHLDTKESLRSTVAVQISLLVASVASARLLEEQGVKPDAVAGHSVGAYGAAVVANVLSFQDAVKIVKLRGELMERAYPSGYGMGVVSGIMSNQLERIIGQLSINNEPIYLTNINSPNQVTISGSVKGINKLLLAVKKEGARKAELLQVNVPSHCELMKPIANELACALEQITFRNPRIPFASNRTARLLRNAQLIKEELAFNVSKPVRWHEITQILYERGTRLFVELPPNHVLTDLASAAFPDARAISVMKMGIRSTSLLINREQSVEN</sequence>
<feature type="domain" description="Malonyl-CoA:ACP transacylase (MAT)" evidence="6">
    <location>
        <begin position="6"/>
        <end position="296"/>
    </location>
</feature>
<dbReference type="GO" id="GO:0005829">
    <property type="term" value="C:cytosol"/>
    <property type="evidence" value="ECO:0007669"/>
    <property type="project" value="TreeGrafter"/>
</dbReference>
<dbReference type="RefSeq" id="WP_066152535.1">
    <property type="nucleotide sequence ID" value="NZ_CP020814.1"/>
</dbReference>
<dbReference type="SUPFAM" id="SSF52151">
    <property type="entry name" value="FabD/lysophospholipase-like"/>
    <property type="match status" value="1"/>
</dbReference>
<accession>A0A1X9M8M1</accession>
<comment type="similarity">
    <text evidence="4">Belongs to the fabD family.</text>
</comment>
<dbReference type="GO" id="GO:0004314">
    <property type="term" value="F:[acyl-carrier-protein] S-malonyltransferase activity"/>
    <property type="evidence" value="ECO:0007669"/>
    <property type="project" value="UniProtKB-EC"/>
</dbReference>
<dbReference type="InterPro" id="IPR050858">
    <property type="entry name" value="Mal-CoA-ACP_Trans/PKS_FabD"/>
</dbReference>
<evidence type="ECO:0000313" key="7">
    <source>
        <dbReference type="EMBL" id="ARK29799.1"/>
    </source>
</evidence>
<dbReference type="EMBL" id="CP020814">
    <property type="protein sequence ID" value="ARK29799.1"/>
    <property type="molecule type" value="Genomic_DNA"/>
</dbReference>
<keyword evidence="1 4" id="KW-0808">Transferase</keyword>
<keyword evidence="2 4" id="KW-0012">Acyltransferase</keyword>